<dbReference type="InterPro" id="IPR036291">
    <property type="entry name" value="NAD(P)-bd_dom_sf"/>
</dbReference>
<gene>
    <name evidence="5" type="primary">20351636</name>
    <name evidence="4" type="ORF">GGTG_11178</name>
</gene>
<dbReference type="Proteomes" id="UP000006039">
    <property type="component" value="Unassembled WGS sequence"/>
</dbReference>
<dbReference type="InterPro" id="IPR002347">
    <property type="entry name" value="SDR_fam"/>
</dbReference>
<sequence>MAKIVTRTISNKLFAQPMAPPDSFKGQKVLVTGGTTGLGLATAMHVVGLGAAAVSITCRDAARGEAARKRIVQAAEVAAKKAGGGAAAAEVRVLELDMSVYSSVVAFADTLKRDFAADGGFDWICLNAGVIDASWSQSPEGWVPTLQVNVLSTVLLAQLLLPWLKSLRAARERPAHLTLVGSGVHLHVDVSKWPALAAKSGGILKHFGAKENFNGSGLYAVSKLVLQHALVELARAASDHPAAGSGRPDVVVNTCCPGMVRTEISRSMKEESIVVRLGEPLVMALLSQSPEVGARTYLAAGLTAESENGKFICKYISDKDYEKESVPVLTSETGQKVHKLLWDEIQQELSSKVPALKQL</sequence>
<dbReference type="GeneID" id="20351636"/>
<dbReference type="EnsemblFungi" id="EJT71925">
    <property type="protein sequence ID" value="EJT71925"/>
    <property type="gene ID" value="GGTG_11178"/>
</dbReference>
<comment type="similarity">
    <text evidence="1">Belongs to the short-chain dehydrogenases/reductases (SDR) family.</text>
</comment>
<evidence type="ECO:0000313" key="4">
    <source>
        <dbReference type="EMBL" id="EJT71925.1"/>
    </source>
</evidence>
<evidence type="ECO:0000256" key="3">
    <source>
        <dbReference type="ARBA" id="ARBA00023002"/>
    </source>
</evidence>
<reference evidence="6" key="1">
    <citation type="submission" date="2010-07" db="EMBL/GenBank/DDBJ databases">
        <title>The genome sequence of Gaeumannomyces graminis var. tritici strain R3-111a-1.</title>
        <authorList>
            <consortium name="The Broad Institute Genome Sequencing Platform"/>
            <person name="Ma L.-J."/>
            <person name="Dead R."/>
            <person name="Young S."/>
            <person name="Zeng Q."/>
            <person name="Koehrsen M."/>
            <person name="Alvarado L."/>
            <person name="Berlin A."/>
            <person name="Chapman S.B."/>
            <person name="Chen Z."/>
            <person name="Freedman E."/>
            <person name="Gellesch M."/>
            <person name="Goldberg J."/>
            <person name="Griggs A."/>
            <person name="Gujja S."/>
            <person name="Heilman E.R."/>
            <person name="Heiman D."/>
            <person name="Hepburn T."/>
            <person name="Howarth C."/>
            <person name="Jen D."/>
            <person name="Larson L."/>
            <person name="Mehta T."/>
            <person name="Neiman D."/>
            <person name="Pearson M."/>
            <person name="Roberts A."/>
            <person name="Saif S."/>
            <person name="Shea T."/>
            <person name="Shenoy N."/>
            <person name="Sisk P."/>
            <person name="Stolte C."/>
            <person name="Sykes S."/>
            <person name="Walk T."/>
            <person name="White J."/>
            <person name="Yandava C."/>
            <person name="Haas B."/>
            <person name="Nusbaum C."/>
            <person name="Birren B."/>
        </authorList>
    </citation>
    <scope>NUCLEOTIDE SEQUENCE [LARGE SCALE GENOMIC DNA]</scope>
    <source>
        <strain evidence="6">R3-111a-1</strain>
    </source>
</reference>
<dbReference type="PRINTS" id="PR00081">
    <property type="entry name" value="GDHRDH"/>
</dbReference>
<dbReference type="AlphaFoldDB" id="J3PCF5"/>
<keyword evidence="6" id="KW-1185">Reference proteome</keyword>
<evidence type="ECO:0000256" key="1">
    <source>
        <dbReference type="ARBA" id="ARBA00006484"/>
    </source>
</evidence>
<dbReference type="SUPFAM" id="SSF51735">
    <property type="entry name" value="NAD(P)-binding Rossmann-fold domains"/>
    <property type="match status" value="1"/>
</dbReference>
<proteinExistence type="inferred from homology"/>
<evidence type="ECO:0000313" key="6">
    <source>
        <dbReference type="Proteomes" id="UP000006039"/>
    </source>
</evidence>
<keyword evidence="3" id="KW-0560">Oxidoreductase</keyword>
<keyword evidence="2" id="KW-0521">NADP</keyword>
<protein>
    <submittedName>
        <fullName evidence="4 5">Uncharacterized protein</fullName>
    </submittedName>
</protein>
<reference evidence="5" key="5">
    <citation type="submission" date="2018-04" db="UniProtKB">
        <authorList>
            <consortium name="EnsemblFungi"/>
        </authorList>
    </citation>
    <scope>IDENTIFICATION</scope>
    <source>
        <strain evidence="5">R3-111a-1</strain>
    </source>
</reference>
<name>J3PCF5_GAET3</name>
<dbReference type="VEuPathDB" id="FungiDB:GGTG_11178"/>
<dbReference type="PANTHER" id="PTHR24320">
    <property type="entry name" value="RETINOL DEHYDROGENASE"/>
    <property type="match status" value="1"/>
</dbReference>
<dbReference type="Pfam" id="PF00106">
    <property type="entry name" value="adh_short"/>
    <property type="match status" value="1"/>
</dbReference>
<dbReference type="RefSeq" id="XP_009227322.1">
    <property type="nucleotide sequence ID" value="XM_009229058.1"/>
</dbReference>
<evidence type="ECO:0000256" key="2">
    <source>
        <dbReference type="ARBA" id="ARBA00022857"/>
    </source>
</evidence>
<dbReference type="EMBL" id="GL385400">
    <property type="protein sequence ID" value="EJT71925.1"/>
    <property type="molecule type" value="Genomic_DNA"/>
</dbReference>
<evidence type="ECO:0000313" key="5">
    <source>
        <dbReference type="EnsemblFungi" id="EJT71925"/>
    </source>
</evidence>
<organism evidence="4">
    <name type="scientific">Gaeumannomyces tritici (strain R3-111a-1)</name>
    <name type="common">Wheat and barley take-all root rot fungus</name>
    <name type="synonym">Gaeumannomyces graminis var. tritici</name>
    <dbReference type="NCBI Taxonomy" id="644352"/>
    <lineage>
        <taxon>Eukaryota</taxon>
        <taxon>Fungi</taxon>
        <taxon>Dikarya</taxon>
        <taxon>Ascomycota</taxon>
        <taxon>Pezizomycotina</taxon>
        <taxon>Sordariomycetes</taxon>
        <taxon>Sordariomycetidae</taxon>
        <taxon>Magnaporthales</taxon>
        <taxon>Magnaporthaceae</taxon>
        <taxon>Gaeumannomyces</taxon>
    </lineage>
</organism>
<dbReference type="PANTHER" id="PTHR24320:SF252">
    <property type="entry name" value="DEHYDROGENASE_REDUCTASE FAMILY PROTEIN, PUTATIVE (AFU_ORTHOLOGUE AFUA_3G08550)-RELATED"/>
    <property type="match status" value="1"/>
</dbReference>
<reference evidence="4" key="3">
    <citation type="submission" date="2010-09" db="EMBL/GenBank/DDBJ databases">
        <title>Annotation of Gaeumannomyces graminis var. tritici R3-111a-1.</title>
        <authorList>
            <consortium name="The Broad Institute Genome Sequencing Platform"/>
            <person name="Ma L.-J."/>
            <person name="Dead R."/>
            <person name="Young S.K."/>
            <person name="Zeng Q."/>
            <person name="Gargeya S."/>
            <person name="Fitzgerald M."/>
            <person name="Haas B."/>
            <person name="Abouelleil A."/>
            <person name="Alvarado L."/>
            <person name="Arachchi H.M."/>
            <person name="Berlin A."/>
            <person name="Brown A."/>
            <person name="Chapman S.B."/>
            <person name="Chen Z."/>
            <person name="Dunbar C."/>
            <person name="Freedman E."/>
            <person name="Gearin G."/>
            <person name="Gellesch M."/>
            <person name="Goldberg J."/>
            <person name="Griggs A."/>
            <person name="Gujja S."/>
            <person name="Heiman D."/>
            <person name="Howarth C."/>
            <person name="Larson L."/>
            <person name="Lui A."/>
            <person name="MacDonald P.J.P."/>
            <person name="Mehta T."/>
            <person name="Montmayeur A."/>
            <person name="Murphy C."/>
            <person name="Neiman D."/>
            <person name="Pearson M."/>
            <person name="Priest M."/>
            <person name="Roberts A."/>
            <person name="Saif S."/>
            <person name="Shea T."/>
            <person name="Shenoy N."/>
            <person name="Sisk P."/>
            <person name="Stolte C."/>
            <person name="Sykes S."/>
            <person name="Yandava C."/>
            <person name="Wortman J."/>
            <person name="Nusbaum C."/>
            <person name="Birren B."/>
        </authorList>
    </citation>
    <scope>NUCLEOTIDE SEQUENCE</scope>
    <source>
        <strain evidence="4">R3-111a-1</strain>
    </source>
</reference>
<dbReference type="GO" id="GO:0016491">
    <property type="term" value="F:oxidoreductase activity"/>
    <property type="evidence" value="ECO:0007669"/>
    <property type="project" value="UniProtKB-KW"/>
</dbReference>
<dbReference type="STRING" id="644352.J3PCF5"/>
<dbReference type="eggNOG" id="KOG1208">
    <property type="taxonomic scope" value="Eukaryota"/>
</dbReference>
<dbReference type="HOGENOM" id="CLU_010194_44_4_1"/>
<reference evidence="5" key="4">
    <citation type="journal article" date="2015" name="G3 (Bethesda)">
        <title>Genome sequences of three phytopathogenic species of the Magnaporthaceae family of fungi.</title>
        <authorList>
            <person name="Okagaki L.H."/>
            <person name="Nunes C.C."/>
            <person name="Sailsbery J."/>
            <person name="Clay B."/>
            <person name="Brown D."/>
            <person name="John T."/>
            <person name="Oh Y."/>
            <person name="Young N."/>
            <person name="Fitzgerald M."/>
            <person name="Haas B.J."/>
            <person name="Zeng Q."/>
            <person name="Young S."/>
            <person name="Adiconis X."/>
            <person name="Fan L."/>
            <person name="Levin J.Z."/>
            <person name="Mitchell T.K."/>
            <person name="Okubara P.A."/>
            <person name="Farman M.L."/>
            <person name="Kohn L.M."/>
            <person name="Birren B."/>
            <person name="Ma L.-J."/>
            <person name="Dean R.A."/>
        </authorList>
    </citation>
    <scope>NUCLEOTIDE SEQUENCE</scope>
    <source>
        <strain evidence="5">R3-111a-1</strain>
    </source>
</reference>
<dbReference type="OrthoDB" id="542013at2759"/>
<dbReference type="Gene3D" id="3.40.50.720">
    <property type="entry name" value="NAD(P)-binding Rossmann-like Domain"/>
    <property type="match status" value="1"/>
</dbReference>
<accession>J3PCF5</accession>
<reference evidence="4" key="2">
    <citation type="submission" date="2010-07" db="EMBL/GenBank/DDBJ databases">
        <authorList>
            <consortium name="The Broad Institute Genome Sequencing Platform"/>
            <consortium name="Broad Institute Genome Sequencing Center for Infectious Disease"/>
            <person name="Ma L.-J."/>
            <person name="Dead R."/>
            <person name="Young S."/>
            <person name="Zeng Q."/>
            <person name="Koehrsen M."/>
            <person name="Alvarado L."/>
            <person name="Berlin A."/>
            <person name="Chapman S.B."/>
            <person name="Chen Z."/>
            <person name="Freedman E."/>
            <person name="Gellesch M."/>
            <person name="Goldberg J."/>
            <person name="Griggs A."/>
            <person name="Gujja S."/>
            <person name="Heilman E.R."/>
            <person name="Heiman D."/>
            <person name="Hepburn T."/>
            <person name="Howarth C."/>
            <person name="Jen D."/>
            <person name="Larson L."/>
            <person name="Mehta T."/>
            <person name="Neiman D."/>
            <person name="Pearson M."/>
            <person name="Roberts A."/>
            <person name="Saif S."/>
            <person name="Shea T."/>
            <person name="Shenoy N."/>
            <person name="Sisk P."/>
            <person name="Stolte C."/>
            <person name="Sykes S."/>
            <person name="Walk T."/>
            <person name="White J."/>
            <person name="Yandava C."/>
            <person name="Haas B."/>
            <person name="Nusbaum C."/>
            <person name="Birren B."/>
        </authorList>
    </citation>
    <scope>NUCLEOTIDE SEQUENCE</scope>
    <source>
        <strain evidence="4">R3-111a-1</strain>
    </source>
</reference>